<dbReference type="EMBL" id="CP012159">
    <property type="protein sequence ID" value="AKT40319.1"/>
    <property type="molecule type" value="Genomic_DNA"/>
</dbReference>
<feature type="chain" id="PRO_5005459460" evidence="2">
    <location>
        <begin position="24"/>
        <end position="512"/>
    </location>
</feature>
<evidence type="ECO:0000313" key="4">
    <source>
        <dbReference type="Proteomes" id="UP000067626"/>
    </source>
</evidence>
<dbReference type="PANTHER" id="PTHR33546">
    <property type="entry name" value="LARGE, MULTIFUNCTIONAL SECRETED PROTEIN-RELATED"/>
    <property type="match status" value="1"/>
</dbReference>
<feature type="region of interest" description="Disordered" evidence="1">
    <location>
        <begin position="436"/>
        <end position="455"/>
    </location>
</feature>
<name>A0A0K1EHI8_CHOCO</name>
<dbReference type="AlphaFoldDB" id="A0A0K1EHI8"/>
<reference evidence="3 4" key="1">
    <citation type="submission" date="2015-07" db="EMBL/GenBank/DDBJ databases">
        <title>Genome analysis of myxobacterium Chondromyces crocatus Cm c5 reveals a high potential for natural compound synthesis and the genetic basis for the loss of fruiting body formation.</title>
        <authorList>
            <person name="Zaburannyi N."/>
            <person name="Bunk B."/>
            <person name="Maier J."/>
            <person name="Overmann J."/>
            <person name="Mueller R."/>
        </authorList>
    </citation>
    <scope>NUCLEOTIDE SEQUENCE [LARGE SCALE GENOMIC DNA]</scope>
    <source>
        <strain evidence="3 4">Cm c5</strain>
    </source>
</reference>
<proteinExistence type="predicted"/>
<dbReference type="InterPro" id="IPR011041">
    <property type="entry name" value="Quinoprot_gluc/sorb_DH_b-prop"/>
</dbReference>
<gene>
    <name evidence="3" type="ORF">CMC5_044720</name>
</gene>
<evidence type="ECO:0000313" key="3">
    <source>
        <dbReference type="EMBL" id="AKT40319.1"/>
    </source>
</evidence>
<evidence type="ECO:0000256" key="2">
    <source>
        <dbReference type="SAM" id="SignalP"/>
    </source>
</evidence>
<organism evidence="3 4">
    <name type="scientific">Chondromyces crocatus</name>
    <dbReference type="NCBI Taxonomy" id="52"/>
    <lineage>
        <taxon>Bacteria</taxon>
        <taxon>Pseudomonadati</taxon>
        <taxon>Myxococcota</taxon>
        <taxon>Polyangia</taxon>
        <taxon>Polyangiales</taxon>
        <taxon>Polyangiaceae</taxon>
        <taxon>Chondromyces</taxon>
    </lineage>
</organism>
<evidence type="ECO:0000256" key="1">
    <source>
        <dbReference type="SAM" id="MobiDB-lite"/>
    </source>
</evidence>
<dbReference type="InterPro" id="IPR011042">
    <property type="entry name" value="6-blade_b-propeller_TolB-like"/>
</dbReference>
<accession>A0A0K1EHI8</accession>
<dbReference type="KEGG" id="ccro:CMC5_044720"/>
<dbReference type="SUPFAM" id="SSF50952">
    <property type="entry name" value="Soluble quinoprotein glucose dehydrogenase"/>
    <property type="match status" value="1"/>
</dbReference>
<dbReference type="STRING" id="52.CMC5_044720"/>
<sequence length="512" mass="53279">MNHPWMRSASAGAVVAAAAITNAACVTSHVQADRAPETASKASAHRAHAEAISVPAGYQVEAVATGLTAPVAVAFDDAGHVYVLEAGGTYEGASPPRLLEIGEAGALKAVATGTPVSKSGRGAPVRGGGGAPWTGVTWYEGAFYVAASGAREGGGQILRVTPEGSITPIVAELPTLGDHRASGPVIGPDGLLYFGIGSATNAGVVGADNVERGWVRRFPSFHDVACKNLVLMGDNYRTPNTLTRKPGSESITGGLVAFGERVDSGEKIEGKLPCTGAILRVPPTGGRPELVAWGFRDPFGLAFTPEGRLVATDTGMEPRGSRPVQNAPDVLWMIEEGRWYGFPDFAAGEPVWHPAGGALDRPPRLLATHPDTPPMPAVRFGLRSSPGRLDFSRSESFGYVGEAFVAQAGDPELKAGVQVVRVALDTGVVTPFAVNRAGPLPASQGEGGGLERPVDARFDPRGEALYVVDVGLLEGAEHKPVKGSGVLWRVTHTKPARAAHDKTPAVHEARRR</sequence>
<protein>
    <submittedName>
        <fullName evidence="3">Uncharacterized protein</fullName>
    </submittedName>
</protein>
<keyword evidence="4" id="KW-1185">Reference proteome</keyword>
<dbReference type="PANTHER" id="PTHR33546:SF1">
    <property type="entry name" value="LARGE, MULTIFUNCTIONAL SECRETED PROTEIN"/>
    <property type="match status" value="1"/>
</dbReference>
<dbReference type="Proteomes" id="UP000067626">
    <property type="component" value="Chromosome"/>
</dbReference>
<keyword evidence="2" id="KW-0732">Signal</keyword>
<feature type="signal peptide" evidence="2">
    <location>
        <begin position="1"/>
        <end position="23"/>
    </location>
</feature>
<dbReference type="Gene3D" id="2.120.10.30">
    <property type="entry name" value="TolB, C-terminal domain"/>
    <property type="match status" value="1"/>
</dbReference>